<organism evidence="2 3">
    <name type="scientific">Pleurodeles waltl</name>
    <name type="common">Iberian ribbed newt</name>
    <dbReference type="NCBI Taxonomy" id="8319"/>
    <lineage>
        <taxon>Eukaryota</taxon>
        <taxon>Metazoa</taxon>
        <taxon>Chordata</taxon>
        <taxon>Craniata</taxon>
        <taxon>Vertebrata</taxon>
        <taxon>Euteleostomi</taxon>
        <taxon>Amphibia</taxon>
        <taxon>Batrachia</taxon>
        <taxon>Caudata</taxon>
        <taxon>Salamandroidea</taxon>
        <taxon>Salamandridae</taxon>
        <taxon>Pleurodelinae</taxon>
        <taxon>Pleurodeles</taxon>
    </lineage>
</organism>
<dbReference type="EMBL" id="JANPWB010000001">
    <property type="protein sequence ID" value="KAJ1212929.1"/>
    <property type="molecule type" value="Genomic_DNA"/>
</dbReference>
<dbReference type="Proteomes" id="UP001066276">
    <property type="component" value="Chromosome 1_1"/>
</dbReference>
<name>A0AAV7WFV9_PLEWA</name>
<accession>A0AAV7WFV9</accession>
<protein>
    <submittedName>
        <fullName evidence="2">Uncharacterized protein</fullName>
    </submittedName>
</protein>
<proteinExistence type="predicted"/>
<dbReference type="AlphaFoldDB" id="A0AAV7WFV9"/>
<evidence type="ECO:0000313" key="3">
    <source>
        <dbReference type="Proteomes" id="UP001066276"/>
    </source>
</evidence>
<reference evidence="2" key="1">
    <citation type="journal article" date="2022" name="bioRxiv">
        <title>Sequencing and chromosome-scale assembly of the giantPleurodeles waltlgenome.</title>
        <authorList>
            <person name="Brown T."/>
            <person name="Elewa A."/>
            <person name="Iarovenko S."/>
            <person name="Subramanian E."/>
            <person name="Araus A.J."/>
            <person name="Petzold A."/>
            <person name="Susuki M."/>
            <person name="Suzuki K.-i.T."/>
            <person name="Hayashi T."/>
            <person name="Toyoda A."/>
            <person name="Oliveira C."/>
            <person name="Osipova E."/>
            <person name="Leigh N.D."/>
            <person name="Simon A."/>
            <person name="Yun M.H."/>
        </authorList>
    </citation>
    <scope>NUCLEOTIDE SEQUENCE</scope>
    <source>
        <strain evidence="2">20211129_DDA</strain>
        <tissue evidence="2">Liver</tissue>
    </source>
</reference>
<comment type="caution">
    <text evidence="2">The sequence shown here is derived from an EMBL/GenBank/DDBJ whole genome shotgun (WGS) entry which is preliminary data.</text>
</comment>
<sequence>MDSTQLCSFLLTIITGAVLPGHILAVIPVTEKSYRLAVLPPFLDGLNSLKSVAETLQTSTDFLQDIQQVDQLIKASVKSLTEAENASNVQVRALSLNLEERVGMIKSLDDEMKRLEAREQGLKEHLSGLQVQESLARQQLQAAQQAVNNANYALHRAFAAKQAAEEEQKLGIGLIFIPIVGPIIGGITISKANEAIQNAKKIMFEAIQDVGHHSWAVSRYEDESQSYSNEIHSTKQKIWANTREIQNSQQNLNCERTLQQKLTNFIISLRKCTTLLSTLAGKTIVGNMLMELSGTLDQILPIMNEIVESVRPLVENSTDYQLLISARLPNIIHELKEANRRVKEAVASKQ</sequence>
<keyword evidence="3" id="KW-1185">Reference proteome</keyword>
<evidence type="ECO:0000256" key="1">
    <source>
        <dbReference type="SAM" id="Coils"/>
    </source>
</evidence>
<keyword evidence="1" id="KW-0175">Coiled coil</keyword>
<feature type="coiled-coil region" evidence="1">
    <location>
        <begin position="98"/>
        <end position="132"/>
    </location>
</feature>
<gene>
    <name evidence="2" type="ORF">NDU88_000572</name>
</gene>
<evidence type="ECO:0000313" key="2">
    <source>
        <dbReference type="EMBL" id="KAJ1212929.1"/>
    </source>
</evidence>